<protein>
    <submittedName>
        <fullName evidence="2">Uncharacterized protein</fullName>
    </submittedName>
</protein>
<evidence type="ECO:0000313" key="2">
    <source>
        <dbReference type="EMBL" id="CAG5102298.1"/>
    </source>
</evidence>
<evidence type="ECO:0000256" key="1">
    <source>
        <dbReference type="SAM" id="MobiDB-lite"/>
    </source>
</evidence>
<feature type="region of interest" description="Disordered" evidence="1">
    <location>
        <begin position="228"/>
        <end position="264"/>
    </location>
</feature>
<proteinExistence type="predicted"/>
<accession>A0A8J2HND2</accession>
<keyword evidence="3" id="KW-1185">Reference proteome</keyword>
<organism evidence="2 3">
    <name type="scientific">Cotesia congregata</name>
    <name type="common">Parasitoid wasp</name>
    <name type="synonym">Apanteles congregatus</name>
    <dbReference type="NCBI Taxonomy" id="51543"/>
    <lineage>
        <taxon>Eukaryota</taxon>
        <taxon>Metazoa</taxon>
        <taxon>Ecdysozoa</taxon>
        <taxon>Arthropoda</taxon>
        <taxon>Hexapoda</taxon>
        <taxon>Insecta</taxon>
        <taxon>Pterygota</taxon>
        <taxon>Neoptera</taxon>
        <taxon>Endopterygota</taxon>
        <taxon>Hymenoptera</taxon>
        <taxon>Apocrita</taxon>
        <taxon>Ichneumonoidea</taxon>
        <taxon>Braconidae</taxon>
        <taxon>Microgastrinae</taxon>
        <taxon>Cotesia</taxon>
    </lineage>
</organism>
<reference evidence="2" key="1">
    <citation type="submission" date="2021-04" db="EMBL/GenBank/DDBJ databases">
        <authorList>
            <person name="Chebbi M.A.C M."/>
        </authorList>
    </citation>
    <scope>NUCLEOTIDE SEQUENCE</scope>
</reference>
<name>A0A8J2HND2_COTCN</name>
<dbReference type="OrthoDB" id="7680786at2759"/>
<dbReference type="Proteomes" id="UP000786811">
    <property type="component" value="Unassembled WGS sequence"/>
</dbReference>
<dbReference type="AlphaFoldDB" id="A0A8J2HND2"/>
<evidence type="ECO:0000313" key="3">
    <source>
        <dbReference type="Proteomes" id="UP000786811"/>
    </source>
</evidence>
<gene>
    <name evidence="2" type="ORF">HICCMSTLAB_LOCUS10945</name>
</gene>
<dbReference type="EMBL" id="CAJNRD030001123">
    <property type="protein sequence ID" value="CAG5102298.1"/>
    <property type="molecule type" value="Genomic_DNA"/>
</dbReference>
<comment type="caution">
    <text evidence="2">The sequence shown here is derived from an EMBL/GenBank/DDBJ whole genome shotgun (WGS) entry which is preliminary data.</text>
</comment>
<sequence length="424" mass="49347">MKIQCMIQEYKRVEYQKMLNLRSDIDDLKIQSIVIKLSETVLARWNQQYKINRLIDEYYKLKIKWNEIFQQHQKMMAELEAETREKALTRQQMPPPRIDFSFMRAVYTETSPKDPFCYTQRLRKRSDSDSISINTLRLEEICCDEPSVPVVSTQNTYEEENDAIPIETYEEDINIDTAEEQEINETNDANAEILEKVCRQLSITEELEVSNYEKIPSQTEAQIHFESHPIQKTFSNEKINHLKKKSSYTDDSFDSSLKPTEKKKPKIDHRLEIFQQDSQKQKLFQTKQQSHNDIHLAISHPQVRSIEIVSQPLNTNVRPPMAEVPPTPSALYSPRLGSNYGSSTNLSNIMNQNLDDSDLNWKDFVPSRAGSDISYVSSISMFDSKKTIGDSKAIKPISQPQDLNVNNFLNFLPTNNNQTNKRFF</sequence>